<dbReference type="Pfam" id="PF02518">
    <property type="entry name" value="HATPase_c"/>
    <property type="match status" value="1"/>
</dbReference>
<dbReference type="InterPro" id="IPR003594">
    <property type="entry name" value="HATPase_dom"/>
</dbReference>
<dbReference type="Gene3D" id="3.30.565.10">
    <property type="entry name" value="Histidine kinase-like ATPase, C-terminal domain"/>
    <property type="match status" value="1"/>
</dbReference>
<dbReference type="CDD" id="cd16917">
    <property type="entry name" value="HATPase_UhpB-NarQ-NarX-like"/>
    <property type="match status" value="1"/>
</dbReference>
<reference evidence="13" key="1">
    <citation type="journal article" date="2019" name="Int. J. Syst. Evol. Microbiol.">
        <title>The Global Catalogue of Microorganisms (GCM) 10K type strain sequencing project: providing services to taxonomists for standard genome sequencing and annotation.</title>
        <authorList>
            <consortium name="The Broad Institute Genomics Platform"/>
            <consortium name="The Broad Institute Genome Sequencing Center for Infectious Disease"/>
            <person name="Wu L."/>
            <person name="Ma J."/>
        </authorList>
    </citation>
    <scope>NUCLEOTIDE SEQUENCE [LARGE SCALE GENOMIC DNA]</scope>
    <source>
        <strain evidence="13">JCM 11136</strain>
    </source>
</reference>
<feature type="transmembrane region" description="Helical" evidence="9">
    <location>
        <begin position="102"/>
        <end position="119"/>
    </location>
</feature>
<dbReference type="PANTHER" id="PTHR24421:SF10">
    <property type="entry name" value="NITRATE_NITRITE SENSOR PROTEIN NARQ"/>
    <property type="match status" value="1"/>
</dbReference>
<dbReference type="SUPFAM" id="SSF55874">
    <property type="entry name" value="ATPase domain of HSP90 chaperone/DNA topoisomerase II/histidine kinase"/>
    <property type="match status" value="1"/>
</dbReference>
<gene>
    <name evidence="12" type="ORF">GCM10009560_56210</name>
</gene>
<keyword evidence="9" id="KW-1133">Transmembrane helix</keyword>
<sequence>MTCGAVLAAAVAAAAFTRALPSPLIVGPALLTMTATASVVAGWPRTLGALAPVTAGTGLVSAAGTLAWLTAPGGPGMTWTYLHTLALLTLITLTVRRVRPSLAIPATAVAAVAEALLAQQVTQPVSTALDAALFGLFWSLGTAAAVGLGLYLRALDVHREHAVLDARRAQRVQLARDLHDFVAHDVSAMVVQAQAARVLLSRAPEEADAVLREIEQDGTRALAAMDRTVRTLRELEGDGVSAEPLPGLDDLPELVSRFAGTGFPSAELVMTPPGPVPREVGTTVYRVVVEALTNIRKHALPGSDVTVAVTGDPGGVRLTVADRPPASTPQPLPTTAPVSAEEAVSTAGSVRPRPLTGARAGLGLVGLAERVTALGGTFDAGRAADGGWAVTAVFP</sequence>
<feature type="transmembrane region" description="Helical" evidence="9">
    <location>
        <begin position="50"/>
        <end position="71"/>
    </location>
</feature>
<keyword evidence="13" id="KW-1185">Reference proteome</keyword>
<dbReference type="Gene3D" id="1.20.5.1930">
    <property type="match status" value="1"/>
</dbReference>
<dbReference type="InterPro" id="IPR011712">
    <property type="entry name" value="Sig_transdc_His_kin_sub3_dim/P"/>
</dbReference>
<name>A0ABP4AY43_9ACTN</name>
<keyword evidence="3" id="KW-0597">Phosphoprotein</keyword>
<evidence type="ECO:0000259" key="11">
    <source>
        <dbReference type="Pfam" id="PF07730"/>
    </source>
</evidence>
<organism evidence="12 13">
    <name type="scientific">Nonomuraea longicatena</name>
    <dbReference type="NCBI Taxonomy" id="83682"/>
    <lineage>
        <taxon>Bacteria</taxon>
        <taxon>Bacillati</taxon>
        <taxon>Actinomycetota</taxon>
        <taxon>Actinomycetes</taxon>
        <taxon>Streptosporangiales</taxon>
        <taxon>Streptosporangiaceae</taxon>
        <taxon>Nonomuraea</taxon>
    </lineage>
</organism>
<keyword evidence="7" id="KW-0067">ATP-binding</keyword>
<evidence type="ECO:0000256" key="8">
    <source>
        <dbReference type="ARBA" id="ARBA00023012"/>
    </source>
</evidence>
<keyword evidence="9" id="KW-0472">Membrane</keyword>
<evidence type="ECO:0000256" key="5">
    <source>
        <dbReference type="ARBA" id="ARBA00022741"/>
    </source>
</evidence>
<keyword evidence="9" id="KW-0812">Transmembrane</keyword>
<keyword evidence="8" id="KW-0902">Two-component regulatory system</keyword>
<evidence type="ECO:0000256" key="2">
    <source>
        <dbReference type="ARBA" id="ARBA00012438"/>
    </source>
</evidence>
<evidence type="ECO:0000256" key="1">
    <source>
        <dbReference type="ARBA" id="ARBA00000085"/>
    </source>
</evidence>
<dbReference type="InterPro" id="IPR036890">
    <property type="entry name" value="HATPase_C_sf"/>
</dbReference>
<dbReference type="EC" id="2.7.13.3" evidence="2"/>
<dbReference type="PANTHER" id="PTHR24421">
    <property type="entry name" value="NITRATE/NITRITE SENSOR PROTEIN NARX-RELATED"/>
    <property type="match status" value="1"/>
</dbReference>
<dbReference type="Proteomes" id="UP001501578">
    <property type="component" value="Unassembled WGS sequence"/>
</dbReference>
<evidence type="ECO:0000259" key="10">
    <source>
        <dbReference type="Pfam" id="PF02518"/>
    </source>
</evidence>
<evidence type="ECO:0000256" key="6">
    <source>
        <dbReference type="ARBA" id="ARBA00022777"/>
    </source>
</evidence>
<feature type="transmembrane region" description="Helical" evidence="9">
    <location>
        <begin position="77"/>
        <end position="95"/>
    </location>
</feature>
<feature type="transmembrane region" description="Helical" evidence="9">
    <location>
        <begin position="24"/>
        <end position="43"/>
    </location>
</feature>
<evidence type="ECO:0000256" key="9">
    <source>
        <dbReference type="SAM" id="Phobius"/>
    </source>
</evidence>
<dbReference type="InterPro" id="IPR050482">
    <property type="entry name" value="Sensor_HK_TwoCompSys"/>
</dbReference>
<accession>A0ABP4AY43</accession>
<dbReference type="Pfam" id="PF07730">
    <property type="entry name" value="HisKA_3"/>
    <property type="match status" value="1"/>
</dbReference>
<evidence type="ECO:0000256" key="3">
    <source>
        <dbReference type="ARBA" id="ARBA00022553"/>
    </source>
</evidence>
<evidence type="ECO:0000313" key="12">
    <source>
        <dbReference type="EMBL" id="GAA0943095.1"/>
    </source>
</evidence>
<comment type="caution">
    <text evidence="12">The sequence shown here is derived from an EMBL/GenBank/DDBJ whole genome shotgun (WGS) entry which is preliminary data.</text>
</comment>
<comment type="catalytic activity">
    <reaction evidence="1">
        <text>ATP + protein L-histidine = ADP + protein N-phospho-L-histidine.</text>
        <dbReference type="EC" id="2.7.13.3"/>
    </reaction>
</comment>
<evidence type="ECO:0000256" key="4">
    <source>
        <dbReference type="ARBA" id="ARBA00022679"/>
    </source>
</evidence>
<feature type="transmembrane region" description="Helical" evidence="9">
    <location>
        <begin position="131"/>
        <end position="152"/>
    </location>
</feature>
<keyword evidence="6" id="KW-0418">Kinase</keyword>
<keyword evidence="4" id="KW-0808">Transferase</keyword>
<keyword evidence="5" id="KW-0547">Nucleotide-binding</keyword>
<feature type="domain" description="Signal transduction histidine kinase subgroup 3 dimerisation and phosphoacceptor" evidence="11">
    <location>
        <begin position="171"/>
        <end position="234"/>
    </location>
</feature>
<protein>
    <recommendedName>
        <fullName evidence="2">histidine kinase</fullName>
        <ecNumber evidence="2">2.7.13.3</ecNumber>
    </recommendedName>
</protein>
<feature type="domain" description="Histidine kinase/HSP90-like ATPase" evidence="10">
    <location>
        <begin position="282"/>
        <end position="395"/>
    </location>
</feature>
<proteinExistence type="predicted"/>
<dbReference type="EMBL" id="BAAAHQ010000035">
    <property type="protein sequence ID" value="GAA0943095.1"/>
    <property type="molecule type" value="Genomic_DNA"/>
</dbReference>
<evidence type="ECO:0000313" key="13">
    <source>
        <dbReference type="Proteomes" id="UP001501578"/>
    </source>
</evidence>
<evidence type="ECO:0000256" key="7">
    <source>
        <dbReference type="ARBA" id="ARBA00022840"/>
    </source>
</evidence>